<proteinExistence type="predicted"/>
<dbReference type="RefSeq" id="WP_103926632.1">
    <property type="nucleotide sequence ID" value="NZ_FNVR01000043.1"/>
</dbReference>
<dbReference type="Proteomes" id="UP000236736">
    <property type="component" value="Unassembled WGS sequence"/>
</dbReference>
<dbReference type="InterPro" id="IPR025665">
    <property type="entry name" value="Beta-barrel_OMP_2"/>
</dbReference>
<feature type="domain" description="Outer membrane protein beta-barrel" evidence="2">
    <location>
        <begin position="177"/>
        <end position="316"/>
    </location>
</feature>
<feature type="signal peptide" evidence="1">
    <location>
        <begin position="1"/>
        <end position="19"/>
    </location>
</feature>
<reference evidence="4" key="1">
    <citation type="submission" date="2016-10" db="EMBL/GenBank/DDBJ databases">
        <authorList>
            <person name="Varghese N."/>
            <person name="Submissions S."/>
        </authorList>
    </citation>
    <scope>NUCLEOTIDE SEQUENCE [LARGE SCALE GENOMIC DNA]</scope>
    <source>
        <strain evidence="4">DSM 17298</strain>
    </source>
</reference>
<sequence length="347" mass="39054">MKKYLLLFCLMAVVQVAFASSLKENPILTESGIQKDSVVVEFGKSGRIVILVDSKEDFEKLKLMNINQIISELDLEENEETGELTIVEIKKRDGSVKEVVKVYENGGNTEVNVGGMRVYVDESGENTRVKVETGGKKKTDSPFRSYFNIDLGINNYLENGAFPTSDKPYAVKGWGSWMVGVNWMGSQRITKGFHWDFGLGFHFYNFKLENRDFQALRGEDAIDFSQRTDVDGFKSKLSTTYLTGTTMLKLDFGKMKENSRAGLSIAAGPYVGYRLGGQSKFAYREIDGSGRRKDKEPTGLYLQNFRYGVRGELGIGRVKFFTTYDLNELFQEGKGPELNPITFGVVF</sequence>
<keyword evidence="4" id="KW-1185">Reference proteome</keyword>
<protein>
    <submittedName>
        <fullName evidence="3">Outer membrane protein beta-barrel domain-containing protein</fullName>
    </submittedName>
</protein>
<dbReference type="STRING" id="1120964.GCA_001313265_07288"/>
<evidence type="ECO:0000313" key="4">
    <source>
        <dbReference type="Proteomes" id="UP000236736"/>
    </source>
</evidence>
<accession>A0A1H6AE03</accession>
<dbReference type="Pfam" id="PF13568">
    <property type="entry name" value="OMP_b-brl_2"/>
    <property type="match status" value="1"/>
</dbReference>
<feature type="chain" id="PRO_5009292634" evidence="1">
    <location>
        <begin position="20"/>
        <end position="347"/>
    </location>
</feature>
<gene>
    <name evidence="3" type="ORF">SAMN03080598_04083</name>
</gene>
<dbReference type="OrthoDB" id="891525at2"/>
<dbReference type="AlphaFoldDB" id="A0A1H6AE03"/>
<organism evidence="3 4">
    <name type="scientific">Algoriphagus boritolerans DSM 17298 = JCM 18970</name>
    <dbReference type="NCBI Taxonomy" id="1120964"/>
    <lineage>
        <taxon>Bacteria</taxon>
        <taxon>Pseudomonadati</taxon>
        <taxon>Bacteroidota</taxon>
        <taxon>Cytophagia</taxon>
        <taxon>Cytophagales</taxon>
        <taxon>Cyclobacteriaceae</taxon>
        <taxon>Algoriphagus</taxon>
    </lineage>
</organism>
<dbReference type="EMBL" id="FNVR01000043">
    <property type="protein sequence ID" value="SEG46948.1"/>
    <property type="molecule type" value="Genomic_DNA"/>
</dbReference>
<keyword evidence="1" id="KW-0732">Signal</keyword>
<name>A0A1H6AE03_9BACT</name>
<evidence type="ECO:0000256" key="1">
    <source>
        <dbReference type="SAM" id="SignalP"/>
    </source>
</evidence>
<evidence type="ECO:0000259" key="2">
    <source>
        <dbReference type="Pfam" id="PF13568"/>
    </source>
</evidence>
<evidence type="ECO:0000313" key="3">
    <source>
        <dbReference type="EMBL" id="SEG46948.1"/>
    </source>
</evidence>